<dbReference type="EMBL" id="JAVDQI010000008">
    <property type="protein sequence ID" value="MDR6223514.1"/>
    <property type="molecule type" value="Genomic_DNA"/>
</dbReference>
<accession>A0AA90U1H2</accession>
<name>A0AA90U1H2_9EURY</name>
<reference evidence="1 2" key="1">
    <citation type="submission" date="2023-07" db="EMBL/GenBank/DDBJ databases">
        <title>Genomic Encyclopedia of Type Strains, Phase IV (KMG-IV): sequencing the most valuable type-strain genomes for metagenomic binning, comparative biology and taxonomic classification.</title>
        <authorList>
            <person name="Goeker M."/>
        </authorList>
    </citation>
    <scope>NUCLEOTIDE SEQUENCE [LARGE SCALE GENOMIC DNA]</scope>
    <source>
        <strain evidence="1 2">DSM 17273</strain>
    </source>
</reference>
<dbReference type="RefSeq" id="WP_309740866.1">
    <property type="nucleotide sequence ID" value="NZ_JAVDQI010000008.1"/>
</dbReference>
<dbReference type="Proteomes" id="UP001185015">
    <property type="component" value="Unassembled WGS sequence"/>
</dbReference>
<gene>
    <name evidence="1" type="ORF">J2750_001984</name>
</gene>
<sequence>MDIEEKYSSLYAISRLTVSTANILRRFKGFNSGKEWKDQTR</sequence>
<proteinExistence type="predicted"/>
<organism evidence="1 2">
    <name type="scientific">Methanococcoides alaskense</name>
    <dbReference type="NCBI Taxonomy" id="325778"/>
    <lineage>
        <taxon>Archaea</taxon>
        <taxon>Methanobacteriati</taxon>
        <taxon>Methanobacteriota</taxon>
        <taxon>Stenosarchaea group</taxon>
        <taxon>Methanomicrobia</taxon>
        <taxon>Methanosarcinales</taxon>
        <taxon>Methanosarcinaceae</taxon>
        <taxon>Methanococcoides</taxon>
    </lineage>
</organism>
<comment type="caution">
    <text evidence="1">The sequence shown here is derived from an EMBL/GenBank/DDBJ whole genome shotgun (WGS) entry which is preliminary data.</text>
</comment>
<evidence type="ECO:0000313" key="2">
    <source>
        <dbReference type="Proteomes" id="UP001185015"/>
    </source>
</evidence>
<evidence type="ECO:0000313" key="1">
    <source>
        <dbReference type="EMBL" id="MDR6223514.1"/>
    </source>
</evidence>
<keyword evidence="2" id="KW-1185">Reference proteome</keyword>
<protein>
    <submittedName>
        <fullName evidence="1">Uncharacterized protein</fullName>
    </submittedName>
</protein>
<dbReference type="AlphaFoldDB" id="A0AA90U1H2"/>